<gene>
    <name evidence="2" type="ORF">V6N12_045425</name>
</gene>
<reference evidence="2 3" key="1">
    <citation type="journal article" date="2024" name="G3 (Bethesda)">
        <title>Genome assembly of Hibiscus sabdariffa L. provides insights into metabolisms of medicinal natural products.</title>
        <authorList>
            <person name="Kim T."/>
        </authorList>
    </citation>
    <scope>NUCLEOTIDE SEQUENCE [LARGE SCALE GENOMIC DNA]</scope>
    <source>
        <strain evidence="2">TK-2024</strain>
        <tissue evidence="2">Old leaves</tissue>
    </source>
</reference>
<sequence length="114" mass="12773">MSVGLHDQHEPGPCQYRSGVIFRLILKVDSADVVRAVQHRRKGFARLLILTQVLALVDKAWEVQVCQIPRRVNRVADGLAKVARLDTLECDYFDAPPVGIEELLMLNALEAGLR</sequence>
<dbReference type="InterPro" id="IPR002156">
    <property type="entry name" value="RNaseH_domain"/>
</dbReference>
<protein>
    <recommendedName>
        <fullName evidence="1">RNase H type-1 domain-containing protein</fullName>
    </recommendedName>
</protein>
<evidence type="ECO:0000313" key="2">
    <source>
        <dbReference type="EMBL" id="KAK8593343.1"/>
    </source>
</evidence>
<dbReference type="EMBL" id="JBBPBM010000003">
    <property type="protein sequence ID" value="KAK8593343.1"/>
    <property type="molecule type" value="Genomic_DNA"/>
</dbReference>
<comment type="caution">
    <text evidence="2">The sequence shown here is derived from an EMBL/GenBank/DDBJ whole genome shotgun (WGS) entry which is preliminary data.</text>
</comment>
<keyword evidence="3" id="KW-1185">Reference proteome</keyword>
<proteinExistence type="predicted"/>
<feature type="domain" description="RNase H type-1" evidence="1">
    <location>
        <begin position="23"/>
        <end position="82"/>
    </location>
</feature>
<dbReference type="Proteomes" id="UP001472677">
    <property type="component" value="Unassembled WGS sequence"/>
</dbReference>
<name>A0ABR2G2W4_9ROSI</name>
<organism evidence="2 3">
    <name type="scientific">Hibiscus sabdariffa</name>
    <name type="common">roselle</name>
    <dbReference type="NCBI Taxonomy" id="183260"/>
    <lineage>
        <taxon>Eukaryota</taxon>
        <taxon>Viridiplantae</taxon>
        <taxon>Streptophyta</taxon>
        <taxon>Embryophyta</taxon>
        <taxon>Tracheophyta</taxon>
        <taxon>Spermatophyta</taxon>
        <taxon>Magnoliopsida</taxon>
        <taxon>eudicotyledons</taxon>
        <taxon>Gunneridae</taxon>
        <taxon>Pentapetalae</taxon>
        <taxon>rosids</taxon>
        <taxon>malvids</taxon>
        <taxon>Malvales</taxon>
        <taxon>Malvaceae</taxon>
        <taxon>Malvoideae</taxon>
        <taxon>Hibiscus</taxon>
    </lineage>
</organism>
<dbReference type="Pfam" id="PF13456">
    <property type="entry name" value="RVT_3"/>
    <property type="match status" value="1"/>
</dbReference>
<evidence type="ECO:0000313" key="3">
    <source>
        <dbReference type="Proteomes" id="UP001472677"/>
    </source>
</evidence>
<accession>A0ABR2G2W4</accession>
<evidence type="ECO:0000259" key="1">
    <source>
        <dbReference type="Pfam" id="PF13456"/>
    </source>
</evidence>